<dbReference type="GO" id="GO:0006355">
    <property type="term" value="P:regulation of DNA-templated transcription"/>
    <property type="evidence" value="ECO:0007669"/>
    <property type="project" value="InterPro"/>
</dbReference>
<dbReference type="GO" id="GO:0005524">
    <property type="term" value="F:ATP binding"/>
    <property type="evidence" value="ECO:0007669"/>
    <property type="project" value="UniProtKB-KW"/>
</dbReference>
<evidence type="ECO:0000256" key="2">
    <source>
        <dbReference type="ARBA" id="ARBA00022840"/>
    </source>
</evidence>
<dbReference type="Gene3D" id="1.25.40.10">
    <property type="entry name" value="Tetratricopeptide repeat domain"/>
    <property type="match status" value="1"/>
</dbReference>
<comment type="caution">
    <text evidence="4">The sequence shown here is derived from an EMBL/GenBank/DDBJ whole genome shotgun (WGS) entry which is preliminary data.</text>
</comment>
<dbReference type="InterPro" id="IPR011990">
    <property type="entry name" value="TPR-like_helical_dom_sf"/>
</dbReference>
<dbReference type="RefSeq" id="WP_161480838.1">
    <property type="nucleotide sequence ID" value="NZ_WXEW01000005.1"/>
</dbReference>
<evidence type="ECO:0000256" key="1">
    <source>
        <dbReference type="ARBA" id="ARBA00022741"/>
    </source>
</evidence>
<dbReference type="PANTHER" id="PTHR16305:SF35">
    <property type="entry name" value="TRANSCRIPTIONAL ACTIVATOR DOMAIN"/>
    <property type="match status" value="1"/>
</dbReference>
<evidence type="ECO:0000259" key="3">
    <source>
        <dbReference type="PROSITE" id="PS50043"/>
    </source>
</evidence>
<dbReference type="InterPro" id="IPR000792">
    <property type="entry name" value="Tscrpt_reg_LuxR_C"/>
</dbReference>
<dbReference type="Proteomes" id="UP000479526">
    <property type="component" value="Unassembled WGS sequence"/>
</dbReference>
<keyword evidence="5" id="KW-1185">Reference proteome</keyword>
<organism evidence="4 5">
    <name type="scientific">Herbidospora solisilvae</name>
    <dbReference type="NCBI Taxonomy" id="2696284"/>
    <lineage>
        <taxon>Bacteria</taxon>
        <taxon>Bacillati</taxon>
        <taxon>Actinomycetota</taxon>
        <taxon>Actinomycetes</taxon>
        <taxon>Streptosporangiales</taxon>
        <taxon>Streptosporangiaceae</taxon>
        <taxon>Herbidospora</taxon>
    </lineage>
</organism>
<name>A0A7C9N2B7_9ACTN</name>
<dbReference type="PANTHER" id="PTHR16305">
    <property type="entry name" value="TESTICULAR SOLUBLE ADENYLYL CYCLASE"/>
    <property type="match status" value="1"/>
</dbReference>
<dbReference type="InterPro" id="IPR016032">
    <property type="entry name" value="Sig_transdc_resp-reg_C-effctor"/>
</dbReference>
<dbReference type="InterPro" id="IPR027417">
    <property type="entry name" value="P-loop_NTPase"/>
</dbReference>
<dbReference type="SUPFAM" id="SSF52540">
    <property type="entry name" value="P-loop containing nucleoside triphosphate hydrolases"/>
    <property type="match status" value="1"/>
</dbReference>
<keyword evidence="1" id="KW-0547">Nucleotide-binding</keyword>
<dbReference type="InterPro" id="IPR041664">
    <property type="entry name" value="AAA_16"/>
</dbReference>
<dbReference type="InterPro" id="IPR036388">
    <property type="entry name" value="WH-like_DNA-bd_sf"/>
</dbReference>
<sequence>MVPGGTPSVIGSVIDGVIDSVIVGRAEERAALDGLVATLGDGFSGVLLLRGDAGIGKTVLLDYAAEKASHSARVVRVAGVREEAAFAYAALHRLLIPFLDRHDRLMPTQAGALRVAFGLAEGPPPDRFLVGLATLSMLADVTADRPILVCVDDAEWLDGESLTVLAFVARRAYAEGIGLVFAMRAELPGLAGLPVTEVTGLPEPEALELLRATVGGTLDERVAVRIVAATAGNPLALSDLGRELSPEQLSGGRSLPDPLPIGSRLEELYLRQVRDLPPDTQAWLLLAAAEPGGDLGYITAAADTLGLRQAATGPAESARLLCVGVTAAFRHPLIRSAVYGGATSVARRQAHRALAEATTRPADVDRRAWHLAAACLLPDERVAAELERSADRAGARGGFAARAAYLARAAELTPRGPRRDRRRVAAAEAAFIGGAPVQALTLLDTLDHDALDDVTRGRALIVRGGASHSLGLPGAFGTAPAVFMEAARAFAGAAPDLASDAVLRAAERAVTSGHLTTGTSLTEIAEAARALDTTDPVLTSFAVLVLDGYEAAVPHLRRAAERVLDPATSDDEVLLKSILTTTLVMVLWDDDTQRAVIRRAGEVARRTGSLFSLDASLYAWSMQETVLGDLDRADALIVQCHQIRSAMGASEDLWEVYRHPELLARREVGDLETRLARTMEASAALGAGAVEAQGRVGRALIALSRGEYAQAGALLRTLVDGDDMAVHSRLLPDLVEAALRSGDRILAEETLETLTHRATASGAPRALGVLAYSEALLADGDHAEPLYRRALDLLGGLRAPGDLGRAHLLYGEWLRRRRRRRDARHQLRAALTIFERNGLVGFAARARTELAATGEQPRARSGGPGSDLTPHELTIAVLARGGATNPEIAAQLFLSVSTVDYHLRKIFRKLGVSSRRQLKEVLEDTG</sequence>
<dbReference type="GO" id="GO:0005737">
    <property type="term" value="C:cytoplasm"/>
    <property type="evidence" value="ECO:0007669"/>
    <property type="project" value="TreeGrafter"/>
</dbReference>
<feature type="domain" description="HTH luxR-type" evidence="3">
    <location>
        <begin position="861"/>
        <end position="926"/>
    </location>
</feature>
<dbReference type="PROSITE" id="PS50043">
    <property type="entry name" value="HTH_LUXR_2"/>
    <property type="match status" value="1"/>
</dbReference>
<proteinExistence type="predicted"/>
<dbReference type="GO" id="GO:0003677">
    <property type="term" value="F:DNA binding"/>
    <property type="evidence" value="ECO:0007669"/>
    <property type="project" value="InterPro"/>
</dbReference>
<reference evidence="4 5" key="1">
    <citation type="submission" date="2020-01" db="EMBL/GenBank/DDBJ databases">
        <title>Herbidospora sp. NEAU-GS84 nov., a novel actinomycete isolated from soil.</title>
        <authorList>
            <person name="Han L."/>
        </authorList>
    </citation>
    <scope>NUCLEOTIDE SEQUENCE [LARGE SCALE GENOMIC DNA]</scope>
    <source>
        <strain evidence="4 5">NEAU-GS84</strain>
    </source>
</reference>
<evidence type="ECO:0000313" key="5">
    <source>
        <dbReference type="Proteomes" id="UP000479526"/>
    </source>
</evidence>
<protein>
    <submittedName>
        <fullName evidence="4">AAA family ATPase</fullName>
    </submittedName>
</protein>
<keyword evidence="2" id="KW-0067">ATP-binding</keyword>
<dbReference type="Pfam" id="PF13191">
    <property type="entry name" value="AAA_16"/>
    <property type="match status" value="1"/>
</dbReference>
<dbReference type="GO" id="GO:0004016">
    <property type="term" value="F:adenylate cyclase activity"/>
    <property type="evidence" value="ECO:0007669"/>
    <property type="project" value="TreeGrafter"/>
</dbReference>
<dbReference type="Pfam" id="PF00196">
    <property type="entry name" value="GerE"/>
    <property type="match status" value="1"/>
</dbReference>
<dbReference type="SUPFAM" id="SSF46894">
    <property type="entry name" value="C-terminal effector domain of the bipartite response regulators"/>
    <property type="match status" value="1"/>
</dbReference>
<accession>A0A7C9N2B7</accession>
<dbReference type="PRINTS" id="PR00038">
    <property type="entry name" value="HTHLUXR"/>
</dbReference>
<gene>
    <name evidence="4" type="ORF">GT755_17950</name>
</gene>
<dbReference type="Gene3D" id="1.10.10.10">
    <property type="entry name" value="Winged helix-like DNA-binding domain superfamily/Winged helix DNA-binding domain"/>
    <property type="match status" value="1"/>
</dbReference>
<dbReference type="AlphaFoldDB" id="A0A7C9N2B7"/>
<dbReference type="SMART" id="SM00421">
    <property type="entry name" value="HTH_LUXR"/>
    <property type="match status" value="1"/>
</dbReference>
<evidence type="ECO:0000313" key="4">
    <source>
        <dbReference type="EMBL" id="NAS23569.1"/>
    </source>
</evidence>
<dbReference type="CDD" id="cd06170">
    <property type="entry name" value="LuxR_C_like"/>
    <property type="match status" value="1"/>
</dbReference>
<dbReference type="EMBL" id="WXEW01000005">
    <property type="protein sequence ID" value="NAS23569.1"/>
    <property type="molecule type" value="Genomic_DNA"/>
</dbReference>